<keyword evidence="1" id="KW-1133">Transmembrane helix</keyword>
<protein>
    <submittedName>
        <fullName evidence="2">Uncharacterized protein</fullName>
    </submittedName>
</protein>
<dbReference type="EMBL" id="UINC01058537">
    <property type="protein sequence ID" value="SVB80911.1"/>
    <property type="molecule type" value="Genomic_DNA"/>
</dbReference>
<proteinExistence type="predicted"/>
<evidence type="ECO:0000256" key="1">
    <source>
        <dbReference type="SAM" id="Phobius"/>
    </source>
</evidence>
<keyword evidence="1" id="KW-0472">Membrane</keyword>
<name>A0A382H384_9ZZZZ</name>
<reference evidence="2" key="1">
    <citation type="submission" date="2018-05" db="EMBL/GenBank/DDBJ databases">
        <authorList>
            <person name="Lanie J.A."/>
            <person name="Ng W.-L."/>
            <person name="Kazmierczak K.M."/>
            <person name="Andrzejewski T.M."/>
            <person name="Davidsen T.M."/>
            <person name="Wayne K.J."/>
            <person name="Tettelin H."/>
            <person name="Glass J.I."/>
            <person name="Rusch D."/>
            <person name="Podicherti R."/>
            <person name="Tsui H.-C.T."/>
            <person name="Winkler M.E."/>
        </authorList>
    </citation>
    <scope>NUCLEOTIDE SEQUENCE</scope>
</reference>
<feature type="transmembrane region" description="Helical" evidence="1">
    <location>
        <begin position="35"/>
        <end position="52"/>
    </location>
</feature>
<evidence type="ECO:0000313" key="2">
    <source>
        <dbReference type="EMBL" id="SVB80911.1"/>
    </source>
</evidence>
<accession>A0A382H384</accession>
<keyword evidence="1" id="KW-0812">Transmembrane</keyword>
<dbReference type="AlphaFoldDB" id="A0A382H384"/>
<sequence>MKLIGALLVIIGIIDFGLSWIGIDITSQFVGTFSPYTPFIFGIIGGILYSIGNKGEAK</sequence>
<gene>
    <name evidence="2" type="ORF">METZ01_LOCUS233765</name>
</gene>
<organism evidence="2">
    <name type="scientific">marine metagenome</name>
    <dbReference type="NCBI Taxonomy" id="408172"/>
    <lineage>
        <taxon>unclassified sequences</taxon>
        <taxon>metagenomes</taxon>
        <taxon>ecological metagenomes</taxon>
    </lineage>
</organism>